<organism evidence="1 2">
    <name type="scientific">Delftia acidovorans</name>
    <name type="common">Pseudomonas acidovorans</name>
    <name type="synonym">Comamonas acidovorans</name>
    <dbReference type="NCBI Taxonomy" id="80866"/>
    <lineage>
        <taxon>Bacteria</taxon>
        <taxon>Pseudomonadati</taxon>
        <taxon>Pseudomonadota</taxon>
        <taxon>Betaproteobacteria</taxon>
        <taxon>Burkholderiales</taxon>
        <taxon>Comamonadaceae</taxon>
        <taxon>Delftia</taxon>
    </lineage>
</organism>
<protein>
    <submittedName>
        <fullName evidence="1">Uncharacterized protein</fullName>
    </submittedName>
</protein>
<sequence length="152" mass="18032">MNKTRIKEIIEEIEDFLSIESKDFQYILEIYCEYLKLLSKNDGFKFYINDECVKLFSSNLWVVEKNIKGEMRLDEMRIEKVRLINLKENSEANCARLIKLLLTGLATKEGMLDYSNYEEYLASDMLEISFASLRDVDIKCAENFLLFCRNYK</sequence>
<proteinExistence type="predicted"/>
<gene>
    <name evidence="1" type="ORF">I6G66_00980</name>
</gene>
<evidence type="ECO:0000313" key="2">
    <source>
        <dbReference type="Proteomes" id="UP000594778"/>
    </source>
</evidence>
<accession>A0A7T2S4B4</accession>
<dbReference type="RefSeq" id="WP_197955912.1">
    <property type="nucleotide sequence ID" value="NZ_CP065668.1"/>
</dbReference>
<dbReference type="EMBL" id="CP065668">
    <property type="protein sequence ID" value="QPS08676.1"/>
    <property type="molecule type" value="Genomic_DNA"/>
</dbReference>
<reference evidence="1 2" key="1">
    <citation type="submission" date="2020-12" db="EMBL/GenBank/DDBJ databases">
        <title>FDA dAtabase for Regulatory Grade micrObial Sequences (FDA-ARGOS): Supporting development and validation of Infectious Disease Dx tests.</title>
        <authorList>
            <person name="Sproer C."/>
            <person name="Gronow S."/>
            <person name="Severitt S."/>
            <person name="Schroder I."/>
            <person name="Tallon L."/>
            <person name="Sadzewicz L."/>
            <person name="Zhao X."/>
            <person name="Boylan J."/>
            <person name="Ott S."/>
            <person name="Bowen H."/>
            <person name="Vavikolanu K."/>
            <person name="Mehta A."/>
            <person name="Aluvathingal J."/>
            <person name="Nadendla S."/>
            <person name="Lowell S."/>
            <person name="Myers T."/>
            <person name="Yan Y."/>
            <person name="Sichtig H."/>
        </authorList>
    </citation>
    <scope>NUCLEOTIDE SEQUENCE [LARGE SCALE GENOMIC DNA]</scope>
    <source>
        <strain evidence="1 2">FDAARGOS_909</strain>
    </source>
</reference>
<evidence type="ECO:0000313" key="1">
    <source>
        <dbReference type="EMBL" id="QPS08676.1"/>
    </source>
</evidence>
<dbReference type="Proteomes" id="UP000594778">
    <property type="component" value="Chromosome"/>
</dbReference>
<dbReference type="AlphaFoldDB" id="A0A7T2S4B4"/>
<name>A0A7T2S4B4_DELAC</name>